<reference evidence="3 4" key="1">
    <citation type="submission" date="2015-01" db="EMBL/GenBank/DDBJ databases">
        <title>Rufibacter sp./DG31D/ whole genome sequencing.</title>
        <authorList>
            <person name="Kim M.K."/>
            <person name="Srinivasan S."/>
            <person name="Lee J.-J."/>
        </authorList>
    </citation>
    <scope>NUCLEOTIDE SEQUENCE [LARGE SCALE GENOMIC DNA]</scope>
    <source>
        <strain evidence="3 4">DG31D</strain>
    </source>
</reference>
<dbReference type="STRING" id="1379910.TH63_00130"/>
<feature type="domain" description="Secretion system C-terminal sorting" evidence="2">
    <location>
        <begin position="391"/>
        <end position="461"/>
    </location>
</feature>
<dbReference type="Gene3D" id="2.40.128.720">
    <property type="match status" value="3"/>
</dbReference>
<keyword evidence="1" id="KW-1133">Transmembrane helix</keyword>
<proteinExistence type="predicted"/>
<name>A0A0H4W1V7_9BACT</name>
<dbReference type="KEGG" id="ruf:TH63_00130"/>
<dbReference type="PATRIC" id="fig|1379910.4.peg.28"/>
<sequence>MVKFYKKNIAPIWYKVFVLSILFLILTLASFAGGRKSNPSGISARKGETTKALNLKTFGTVGPPSLRTGETWKPRNATVYMWMYDSWDLDIKYELIYDAQGRLIEEKGINPFENVNFSRTTFAFDSRGNETEALSYQWVNNAWVLKGGSKSTYTYTNNKLTQYVSQYYNGQAWVSNEKYEYTYNASGNIESEAFYYWENNAWVPNLKFVYQYTNATQPPTTVLLQAKQGEAWVTLRQVIDIQWHASTIASKNYFGLFVGQEPGSFLVQNPSGSNWVNYFRQSTTYSANDSYVITTEEFSNQNWVFDERTTMQFDSHKNLVVMQEEEYTAGQWVVTSGSKYANTYDGDKLTELIYQAWDKTSKTYKNNQRIVFSNFQAILSAKEELQLAAQVYPNPVQDRFSLKLDQNTGGLVKVVSLAGKTLLSTELSRSAGEQEINIAGLPAGTYILQIHSKAGVRTKKITKL</sequence>
<feature type="transmembrane region" description="Helical" evidence="1">
    <location>
        <begin position="12"/>
        <end position="33"/>
    </location>
</feature>
<dbReference type="NCBIfam" id="TIGR04183">
    <property type="entry name" value="Por_Secre_tail"/>
    <property type="match status" value="1"/>
</dbReference>
<keyword evidence="4" id="KW-1185">Reference proteome</keyword>
<evidence type="ECO:0000256" key="1">
    <source>
        <dbReference type="SAM" id="Phobius"/>
    </source>
</evidence>
<evidence type="ECO:0000313" key="4">
    <source>
        <dbReference type="Proteomes" id="UP000036458"/>
    </source>
</evidence>
<accession>A0A0H4W1V7</accession>
<dbReference type="Proteomes" id="UP000036458">
    <property type="component" value="Chromosome"/>
</dbReference>
<keyword evidence="1" id="KW-0812">Transmembrane</keyword>
<dbReference type="OrthoDB" id="863842at2"/>
<dbReference type="InterPro" id="IPR026444">
    <property type="entry name" value="Secre_tail"/>
</dbReference>
<dbReference type="AlphaFoldDB" id="A0A0H4W1V7"/>
<keyword evidence="1" id="KW-0472">Membrane</keyword>
<organism evidence="3 4">
    <name type="scientific">Rufibacter radiotolerans</name>
    <dbReference type="NCBI Taxonomy" id="1379910"/>
    <lineage>
        <taxon>Bacteria</taxon>
        <taxon>Pseudomonadati</taxon>
        <taxon>Bacteroidota</taxon>
        <taxon>Cytophagia</taxon>
        <taxon>Cytophagales</taxon>
        <taxon>Hymenobacteraceae</taxon>
        <taxon>Rufibacter</taxon>
    </lineage>
</organism>
<dbReference type="EMBL" id="CP010777">
    <property type="protein sequence ID" value="AKQ44401.1"/>
    <property type="molecule type" value="Genomic_DNA"/>
</dbReference>
<evidence type="ECO:0000313" key="3">
    <source>
        <dbReference type="EMBL" id="AKQ44401.1"/>
    </source>
</evidence>
<dbReference type="Pfam" id="PF18962">
    <property type="entry name" value="Por_Secre_tail"/>
    <property type="match status" value="1"/>
</dbReference>
<protein>
    <recommendedName>
        <fullName evidence="2">Secretion system C-terminal sorting domain-containing protein</fullName>
    </recommendedName>
</protein>
<gene>
    <name evidence="3" type="ORF">TH63_00130</name>
</gene>
<evidence type="ECO:0000259" key="2">
    <source>
        <dbReference type="Pfam" id="PF18962"/>
    </source>
</evidence>